<dbReference type="Pfam" id="PF14516">
    <property type="entry name" value="AAA_35"/>
    <property type="match status" value="1"/>
</dbReference>
<evidence type="ECO:0000256" key="5">
    <source>
        <dbReference type="SAM" id="Phobius"/>
    </source>
</evidence>
<evidence type="ECO:0000256" key="4">
    <source>
        <dbReference type="PROSITE-ProRule" id="PRU00339"/>
    </source>
</evidence>
<dbReference type="SUPFAM" id="SSF50978">
    <property type="entry name" value="WD40 repeat-like"/>
    <property type="match status" value="2"/>
</dbReference>
<evidence type="ECO:0000259" key="6">
    <source>
        <dbReference type="Pfam" id="PF23389"/>
    </source>
</evidence>
<organism evidence="7 8">
    <name type="scientific">Crinalium epipsammum PCC 9333</name>
    <dbReference type="NCBI Taxonomy" id="1173022"/>
    <lineage>
        <taxon>Bacteria</taxon>
        <taxon>Bacillati</taxon>
        <taxon>Cyanobacteriota</taxon>
        <taxon>Cyanophyceae</taxon>
        <taxon>Gomontiellales</taxon>
        <taxon>Gomontiellaceae</taxon>
        <taxon>Crinalium</taxon>
    </lineage>
</organism>
<feature type="repeat" description="WD" evidence="3">
    <location>
        <begin position="1010"/>
        <end position="1051"/>
    </location>
</feature>
<keyword evidence="5" id="KW-0812">Transmembrane</keyword>
<feature type="domain" description="WDR19 first beta-propeller" evidence="6">
    <location>
        <begin position="671"/>
        <end position="990"/>
    </location>
</feature>
<dbReference type="InterPro" id="IPR015943">
    <property type="entry name" value="WD40/YVTN_repeat-like_dom_sf"/>
</dbReference>
<evidence type="ECO:0000313" key="8">
    <source>
        <dbReference type="Proteomes" id="UP000010472"/>
    </source>
</evidence>
<protein>
    <submittedName>
        <fullName evidence="7">WD40 repeat-containing protein</fullName>
    </submittedName>
</protein>
<keyword evidence="8" id="KW-1185">Reference proteome</keyword>
<dbReference type="PROSITE" id="PS50294">
    <property type="entry name" value="WD_REPEATS_REGION"/>
    <property type="match status" value="4"/>
</dbReference>
<keyword evidence="4" id="KW-0802">TPR repeat</keyword>
<dbReference type="Proteomes" id="UP000010472">
    <property type="component" value="Plasmid pCRI9333.05"/>
</dbReference>
<feature type="repeat" description="WD" evidence="3">
    <location>
        <begin position="924"/>
        <end position="965"/>
    </location>
</feature>
<dbReference type="SMART" id="SM00028">
    <property type="entry name" value="TPR"/>
    <property type="match status" value="3"/>
</dbReference>
<dbReference type="Gene3D" id="3.40.50.300">
    <property type="entry name" value="P-loop containing nucleotide triphosphate hydrolases"/>
    <property type="match status" value="1"/>
</dbReference>
<dbReference type="EMBL" id="CP003625">
    <property type="protein sequence ID" value="AFZ15687.1"/>
    <property type="molecule type" value="Genomic_DNA"/>
</dbReference>
<dbReference type="InterPro" id="IPR011990">
    <property type="entry name" value="TPR-like_helical_dom_sf"/>
</dbReference>
<geneLocation type="plasmid" evidence="7 8">
    <name>pCRI9333.05</name>
</geneLocation>
<feature type="repeat" description="TPR" evidence="4">
    <location>
        <begin position="1230"/>
        <end position="1263"/>
    </location>
</feature>
<keyword evidence="2" id="KW-0677">Repeat</keyword>
<dbReference type="HOGENOM" id="CLU_003454_0_0_3"/>
<dbReference type="InterPro" id="IPR001680">
    <property type="entry name" value="WD40_rpt"/>
</dbReference>
<feature type="repeat" description="WD" evidence="3">
    <location>
        <begin position="1115"/>
        <end position="1146"/>
    </location>
</feature>
<dbReference type="InterPro" id="IPR019734">
    <property type="entry name" value="TPR_rpt"/>
</dbReference>
<dbReference type="InterPro" id="IPR011044">
    <property type="entry name" value="Quino_amine_DH_bsu"/>
</dbReference>
<feature type="repeat" description="WD" evidence="3">
    <location>
        <begin position="1065"/>
        <end position="1106"/>
    </location>
</feature>
<keyword evidence="1 3" id="KW-0853">WD repeat</keyword>
<dbReference type="OrthoDB" id="434800at2"/>
<keyword evidence="5" id="KW-1133">Transmembrane helix</keyword>
<dbReference type="Pfam" id="PF00400">
    <property type="entry name" value="WD40"/>
    <property type="match status" value="3"/>
</dbReference>
<dbReference type="InterPro" id="IPR019775">
    <property type="entry name" value="WD40_repeat_CS"/>
</dbReference>
<feature type="repeat" description="WD" evidence="3">
    <location>
        <begin position="779"/>
        <end position="820"/>
    </location>
</feature>
<sequence length="1415" mass="159656">MSSSNSHTYEYQVGGSLTVDAPYVRRQADDNLYAALKAGKFCYVFNCRQMGKSSLRVRMVEQLKAEKISCASLDLTTIGSEGITPEKWYRAIILQLHRNFKLTAQLNLKDWLAEQEQLSPLQQLYLYLEDVILVCVSGEKVVIFIDEIDSVLNLDFGVSDFFALIRACYNLRVDNPAYERLNFVLLGVATPSGLIRDPNKTPFNIGEGIELEGLEFEKSEVLAEGLAEKAKNPQAVLKEILYWTGGQPFLTQKLCKLVQEDRGEIIQAGEEKIRIEQLVRFYLIDNWQSNDEPVHFKTIESRFLVGKERAGRLLGLYQEILQKGASAADDSPEQIELKLSGLVVKRVDKLKGYNPIYEQVFNKDWVEEQLAKLRPSFFNKALKDWEISHRQDESKLLQEQELQKVLEWADGKLLSRSESEFIVSSQKKALAKLDKKQKKANLFFLVTVFVSCVLILISFTQWRRVEQEREINKKLEISKQEFYKGEQLTALLTVMKAANQLKQPGAFANSETKERVVTTLRKTIYSLDEINSFPAYKNMTVHSIGWSPNAKVFATASYGVLDGRYQVWDVNGKLLETSKEVIKGRDGIHRAFFRLKGNTSYFYKLNLTCQSNECIPIATDSNLQITASGGPNGYINFYNLVNNKKLRRFQHSKFKNINNNEKAVTSLRFSPNGKTLASGGKDNTVRLFNVTNGQLLQTFPKHIGDIESISWSPHGRMIAAASQNQIKFWSLDGKELRTFKQKNNITSIRFSHDGYTLAAGNADGTITLFALDGEEIKTFKGHKSPVTSFNFSPDAKVLVSGSLEGNIKIWSLENRKERSLDEISCPDFALFYNLKCSNFEDYPIRVDINPKNKTVAVGQNTTINLWNLEGQLIRSFKVTQTSHSQKKGVIHDIQFSPDGKILAYANTDKTIKFLSLYGQEICTLKGHKASVWSLDFSLNGKVLASTSADGVIKLWDVQNCRELRTLEYSKKAPAPISDVSFSPDAKMLVSISLDGLIHFYSWSLSGSQRRSMSSQDASSLDFSPNGEFIAVGTTSGLVKLWRIQNKDLKSKIIDIKTLDLPQEVLGEHTDGVWNIKFSPDGKTLASASEDKTIKLWNVEDGRLLKTLEGHEASDLSFSSDGKILASTSRDGTTILWHLDSGQKQILSELTLDNLLVQGCHLLRNYLDTHTEVNQTEGYPCKGIERDWLAEGKELAQAGNIDEAVKKFEIAKKQNPQLNFEPKTAAKKIAAQTQLKYGEIVLHGGNVKQAIAYFQEAEKLAPSFISQNYWNTLCWLGSLDGYAKEVLSACDKAVEPKSEELFNYLESRALAKTLTGDTEGALEDFKKSLQLVDDKLKSIQTDLNKYNNVQPEYLKGRSEYCNLLYDRVSLTKKKERIQPWIKQLEVGKNPFTTKKIDSLFISSDLLIIPDNNCDNS</sequence>
<evidence type="ECO:0000256" key="2">
    <source>
        <dbReference type="ARBA" id="ARBA00022737"/>
    </source>
</evidence>
<dbReference type="PROSITE" id="PS50082">
    <property type="entry name" value="WD_REPEATS_2"/>
    <property type="match status" value="6"/>
</dbReference>
<dbReference type="InterPro" id="IPR057855">
    <property type="entry name" value="Beta-prop_WDR19_1st"/>
</dbReference>
<dbReference type="SMART" id="SM00320">
    <property type="entry name" value="WD40"/>
    <property type="match status" value="12"/>
</dbReference>
<dbReference type="Pfam" id="PF23389">
    <property type="entry name" value="Beta-prop_WDR19_1st"/>
    <property type="match status" value="1"/>
</dbReference>
<dbReference type="InterPro" id="IPR027417">
    <property type="entry name" value="P-loop_NTPase"/>
</dbReference>
<evidence type="ECO:0000313" key="7">
    <source>
        <dbReference type="EMBL" id="AFZ15687.1"/>
    </source>
</evidence>
<dbReference type="InterPro" id="IPR050349">
    <property type="entry name" value="WD_LIS1/nudF_dynein_reg"/>
</dbReference>
<feature type="repeat" description="WD" evidence="3">
    <location>
        <begin position="657"/>
        <end position="698"/>
    </location>
</feature>
<dbReference type="SUPFAM" id="SSF48452">
    <property type="entry name" value="TPR-like"/>
    <property type="match status" value="1"/>
</dbReference>
<dbReference type="KEGG" id="cep:Cri9333_4930"/>
<keyword evidence="7" id="KW-0614">Plasmid</keyword>
<proteinExistence type="predicted"/>
<evidence type="ECO:0000256" key="3">
    <source>
        <dbReference type="PROSITE-ProRule" id="PRU00221"/>
    </source>
</evidence>
<dbReference type="PANTHER" id="PTHR44129">
    <property type="entry name" value="WD REPEAT-CONTAINING PROTEIN POP1"/>
    <property type="match status" value="1"/>
</dbReference>
<feature type="transmembrane region" description="Helical" evidence="5">
    <location>
        <begin position="442"/>
        <end position="462"/>
    </location>
</feature>
<dbReference type="SUPFAM" id="SSF52540">
    <property type="entry name" value="P-loop containing nucleoside triphosphate hydrolases"/>
    <property type="match status" value="1"/>
</dbReference>
<evidence type="ECO:0000256" key="1">
    <source>
        <dbReference type="ARBA" id="ARBA00022574"/>
    </source>
</evidence>
<dbReference type="PATRIC" id="fig|1173022.3.peg.5319"/>
<dbReference type="RefSeq" id="WP_015180067.1">
    <property type="nucleotide sequence ID" value="NC_019736.1"/>
</dbReference>
<dbReference type="InterPro" id="IPR020472">
    <property type="entry name" value="WD40_PAC1"/>
</dbReference>
<dbReference type="PROSITE" id="PS00678">
    <property type="entry name" value="WD_REPEATS_1"/>
    <property type="match status" value="2"/>
</dbReference>
<reference evidence="7 8" key="1">
    <citation type="submission" date="2012-06" db="EMBL/GenBank/DDBJ databases">
        <title>Finished plasmid 5 of genome of Crinalium epipsammum PCC 9333.</title>
        <authorList>
            <consortium name="US DOE Joint Genome Institute"/>
            <person name="Gugger M."/>
            <person name="Coursin T."/>
            <person name="Rippka R."/>
            <person name="Tandeau De Marsac N."/>
            <person name="Huntemann M."/>
            <person name="Wei C.-L."/>
            <person name="Han J."/>
            <person name="Detter J.C."/>
            <person name="Han C."/>
            <person name="Tapia R."/>
            <person name="Davenport K."/>
            <person name="Daligault H."/>
            <person name="Erkkila T."/>
            <person name="Gu W."/>
            <person name="Munk A.C.C."/>
            <person name="Teshima H."/>
            <person name="Xu Y."/>
            <person name="Chain P."/>
            <person name="Chen A."/>
            <person name="Krypides N."/>
            <person name="Mavromatis K."/>
            <person name="Markowitz V."/>
            <person name="Szeto E."/>
            <person name="Ivanova N."/>
            <person name="Mikhailova N."/>
            <person name="Ovchinnikova G."/>
            <person name="Pagani I."/>
            <person name="Pati A."/>
            <person name="Goodwin L."/>
            <person name="Peters L."/>
            <person name="Pitluck S."/>
            <person name="Woyke T."/>
            <person name="Kerfeld C."/>
        </authorList>
    </citation>
    <scope>NUCLEOTIDE SEQUENCE [LARGE SCALE GENOMIC DNA]</scope>
    <source>
        <strain evidence="7 8">PCC 9333</strain>
        <plasmid evidence="8">Plasmid pCRI9333.05</plasmid>
    </source>
</reference>
<dbReference type="PRINTS" id="PR00320">
    <property type="entry name" value="GPROTEINBRPT"/>
</dbReference>
<name>K9W7G8_9CYAN</name>
<dbReference type="CDD" id="cd00200">
    <property type="entry name" value="WD40"/>
    <property type="match status" value="2"/>
</dbReference>
<dbReference type="SUPFAM" id="SSF50969">
    <property type="entry name" value="YVTN repeat-like/Quinoprotein amine dehydrogenase"/>
    <property type="match status" value="1"/>
</dbReference>
<dbReference type="Gene3D" id="1.25.40.10">
    <property type="entry name" value="Tetratricopeptide repeat domain"/>
    <property type="match status" value="1"/>
</dbReference>
<keyword evidence="5" id="KW-0472">Membrane</keyword>
<dbReference type="Gene3D" id="2.130.10.10">
    <property type="entry name" value="YVTN repeat-like/Quinoprotein amine dehydrogenase"/>
    <property type="match status" value="4"/>
</dbReference>
<dbReference type="PROSITE" id="PS50005">
    <property type="entry name" value="TPR"/>
    <property type="match status" value="1"/>
</dbReference>
<accession>K9W7G8</accession>
<dbReference type="InterPro" id="IPR036322">
    <property type="entry name" value="WD40_repeat_dom_sf"/>
</dbReference>
<gene>
    <name evidence="7" type="ORF">Cri9333_4930</name>
</gene>